<dbReference type="AlphaFoldDB" id="A0A644ZDW5"/>
<reference evidence="1" key="1">
    <citation type="submission" date="2019-08" db="EMBL/GenBank/DDBJ databases">
        <authorList>
            <person name="Kucharzyk K."/>
            <person name="Murdoch R.W."/>
            <person name="Higgins S."/>
            <person name="Loffler F."/>
        </authorList>
    </citation>
    <scope>NUCLEOTIDE SEQUENCE</scope>
</reference>
<organism evidence="1">
    <name type="scientific">bioreactor metagenome</name>
    <dbReference type="NCBI Taxonomy" id="1076179"/>
    <lineage>
        <taxon>unclassified sequences</taxon>
        <taxon>metagenomes</taxon>
        <taxon>ecological metagenomes</taxon>
    </lineage>
</organism>
<accession>A0A644ZDW5</accession>
<proteinExistence type="predicted"/>
<dbReference type="EMBL" id="VSSQ01008507">
    <property type="protein sequence ID" value="MPM39056.1"/>
    <property type="molecule type" value="Genomic_DNA"/>
</dbReference>
<gene>
    <name evidence="1" type="ORF">SDC9_85687</name>
</gene>
<evidence type="ECO:0000313" key="1">
    <source>
        <dbReference type="EMBL" id="MPM39056.1"/>
    </source>
</evidence>
<comment type="caution">
    <text evidence="1">The sequence shown here is derived from an EMBL/GenBank/DDBJ whole genome shotgun (WGS) entry which is preliminary data.</text>
</comment>
<name>A0A644ZDW5_9ZZZZ</name>
<protein>
    <submittedName>
        <fullName evidence="1">Uncharacterized protein</fullName>
    </submittedName>
</protein>
<sequence length="88" mass="9581">MPLYTSLSPAIGARIGTPDENEVIPDEEMAVEPNRSCPFEIALNCVYETPMKLKGNPMFTTDEAASSLIPVIRLVVPLDMSSSDPVKE</sequence>